<organism evidence="2">
    <name type="scientific">Ixodes ricinus</name>
    <name type="common">Common tick</name>
    <name type="synonym">Acarus ricinus</name>
    <dbReference type="NCBI Taxonomy" id="34613"/>
    <lineage>
        <taxon>Eukaryota</taxon>
        <taxon>Metazoa</taxon>
        <taxon>Ecdysozoa</taxon>
        <taxon>Arthropoda</taxon>
        <taxon>Chelicerata</taxon>
        <taxon>Arachnida</taxon>
        <taxon>Acari</taxon>
        <taxon>Parasitiformes</taxon>
        <taxon>Ixodida</taxon>
        <taxon>Ixodoidea</taxon>
        <taxon>Ixodidae</taxon>
        <taxon>Ixodinae</taxon>
        <taxon>Ixodes</taxon>
    </lineage>
</organism>
<feature type="compositionally biased region" description="Basic and acidic residues" evidence="1">
    <location>
        <begin position="11"/>
        <end position="26"/>
    </location>
</feature>
<accession>A0A147BUL0</accession>
<reference evidence="2" key="1">
    <citation type="journal article" date="2018" name="PLoS Negl. Trop. Dis.">
        <title>Sialome diversity of ticks revealed by RNAseq of single tick salivary glands.</title>
        <authorList>
            <person name="Perner J."/>
            <person name="Kropackova S."/>
            <person name="Kopacek P."/>
            <person name="Ribeiro J.M."/>
        </authorList>
    </citation>
    <scope>NUCLEOTIDE SEQUENCE</scope>
    <source>
        <strain evidence="2">Siblings of single egg batch collected in Ceske Budejovice</strain>
        <tissue evidence="2">Salivary glands</tissue>
    </source>
</reference>
<protein>
    <submittedName>
        <fullName evidence="2">Uncharacterized protein</fullName>
    </submittedName>
</protein>
<evidence type="ECO:0000313" key="2">
    <source>
        <dbReference type="EMBL" id="JAR94015.1"/>
    </source>
</evidence>
<dbReference type="AlphaFoldDB" id="A0A147BUL0"/>
<sequence>VCGTSGEEEDGRARRERGPAGEEKGRACCTRLGPGRNDRSVLAGLAHGEARRIPPARFRSGPVEAANPDHTGLVHDDPGVVPQPDSGCDSPEQPAYAALAWGGRSTGLITGSDCELLTGDN</sequence>
<name>A0A147BUL0_IXORI</name>
<evidence type="ECO:0000256" key="1">
    <source>
        <dbReference type="SAM" id="MobiDB-lite"/>
    </source>
</evidence>
<dbReference type="EMBL" id="GEGO01001389">
    <property type="protein sequence ID" value="JAR94015.1"/>
    <property type="molecule type" value="Transcribed_RNA"/>
</dbReference>
<feature type="region of interest" description="Disordered" evidence="1">
    <location>
        <begin position="1"/>
        <end position="32"/>
    </location>
</feature>
<proteinExistence type="predicted"/>
<feature type="region of interest" description="Disordered" evidence="1">
    <location>
        <begin position="53"/>
        <end position="91"/>
    </location>
</feature>
<feature type="compositionally biased region" description="Acidic residues" evidence="1">
    <location>
        <begin position="1"/>
        <end position="10"/>
    </location>
</feature>
<feature type="non-terminal residue" evidence="2">
    <location>
        <position position="1"/>
    </location>
</feature>